<accession>A0AA35Y0R3</accession>
<proteinExistence type="predicted"/>
<dbReference type="EMBL" id="CATKSH010000003">
    <property type="protein sequence ID" value="CAI9119887.1"/>
    <property type="molecule type" value="Genomic_DNA"/>
</dbReference>
<reference evidence="1" key="1">
    <citation type="submission" date="2023-03" db="EMBL/GenBank/DDBJ databases">
        <authorList>
            <person name="Cleenwerck I."/>
        </authorList>
    </citation>
    <scope>NUCLEOTIDE SEQUENCE</scope>
    <source>
        <strain evidence="1">LMG 32879</strain>
    </source>
</reference>
<gene>
    <name evidence="1" type="ORF">LMG32879_000713</name>
</gene>
<dbReference type="Proteomes" id="UP001176960">
    <property type="component" value="Unassembled WGS sequence"/>
</dbReference>
<evidence type="ECO:0000313" key="2">
    <source>
        <dbReference type="Proteomes" id="UP001176960"/>
    </source>
</evidence>
<evidence type="ECO:0000313" key="1">
    <source>
        <dbReference type="EMBL" id="CAI9119887.1"/>
    </source>
</evidence>
<protein>
    <submittedName>
        <fullName evidence="1">Uncharacterized protein</fullName>
    </submittedName>
</protein>
<name>A0AA35Y0R3_9PROT</name>
<dbReference type="RefSeq" id="WP_289840872.1">
    <property type="nucleotide sequence ID" value="NZ_CATKSH010000003.1"/>
</dbReference>
<dbReference type="AlphaFoldDB" id="A0AA35Y0R3"/>
<keyword evidence="2" id="KW-1185">Reference proteome</keyword>
<comment type="caution">
    <text evidence="1">The sequence shown here is derived from an EMBL/GenBank/DDBJ whole genome shotgun (WGS) entry which is preliminary data.</text>
</comment>
<sequence>MKRPLLTCSLVIALGILGTVGVRHEARIQLDRAISRFRATLPPDASFTYSSATPHILTRGAEFRNVRYMENGTVLTAATLYARSVSGNGVTGTHLGVLRTTSLTVSRNGSNVIIDDARVADLNLPPARNEGPDGELSVLWLMHFRNAAIAHLNLQTATPACNATIADISVENYGLHEGSDYAMNSAALHCALPPRTPRPGAPPVKQAPLDVRLSQIGGRNVDLALTVQQLSAILTKKAEFAPVMDSSKEPAKSSMTVSGLDFRQGVAAFAIASANIESRLEGHESRAHMTVPDFRLLINGKPAMALLGGGLVGFTADAVSDNRTGASRSTYDVTLGSYGKFSFLVDLVNAPHDGESADPSHQNTAIAKMTFAYTDASLIERAFRQYAEKTGTPEDQLRQRATLLLTLTGSQYAALQPLGDYIQSPSGRAFTLSFQPPSPLKIVDLATKISLPDAALYLQPPILTSSVQ</sequence>
<organism evidence="1 2">
    <name type="scientific">Brytella acorum</name>
    <dbReference type="NCBI Taxonomy" id="2959299"/>
    <lineage>
        <taxon>Bacteria</taxon>
        <taxon>Pseudomonadati</taxon>
        <taxon>Pseudomonadota</taxon>
        <taxon>Alphaproteobacteria</taxon>
        <taxon>Acetobacterales</taxon>
        <taxon>Acetobacteraceae</taxon>
        <taxon>Brytella</taxon>
    </lineage>
</organism>